<sequence>MTKKTSTNTTAPTKATTTAATTTSTSSSTSSFVILSDSALETLGLKGNKTEQFNTGLKLFEETTDKSDRDTLLVLLGTLVSDDNLDTLIAKIKSAKDNTSHDIIKQLASVFNLITNGQQKTKLFINIIQFMIQHEEVATSLNISAIVDNIESAFTEWSISSKKDKQAILIDLSKLCVKLSKINEAFDLIIKSLKSGAEESDKKELINLFIRNPFEKSAEELKEFEPELFGAVLSYLDQADEAVPETLKQKISQYEQTESVISQFVSDLKVLKFLVSCSVKILTSKKDIELKYSDIEKLAPSGEVELFVCDMMGRNLIECKMNQLEQSITVQAINCRGAAHKQDWKNVETLVSVWSSKLATVLTTMTNEVNPQQFKNEVKQQQQQ</sequence>
<feature type="region of interest" description="Disordered" evidence="1">
    <location>
        <begin position="1"/>
        <end position="24"/>
    </location>
</feature>
<gene>
    <name evidence="2" type="ORF">NAEGRDRAFT_78064</name>
</gene>
<dbReference type="GeneID" id="8852282"/>
<evidence type="ECO:0000313" key="2">
    <source>
        <dbReference type="EMBL" id="EFC49560.1"/>
    </source>
</evidence>
<organism evidence="3">
    <name type="scientific">Naegleria gruberi</name>
    <name type="common">Amoeba</name>
    <dbReference type="NCBI Taxonomy" id="5762"/>
    <lineage>
        <taxon>Eukaryota</taxon>
        <taxon>Discoba</taxon>
        <taxon>Heterolobosea</taxon>
        <taxon>Tetramitia</taxon>
        <taxon>Eutetramitia</taxon>
        <taxon>Vahlkampfiidae</taxon>
        <taxon>Naegleria</taxon>
    </lineage>
</organism>
<dbReference type="EMBL" id="GG738847">
    <property type="protein sequence ID" value="EFC49560.1"/>
    <property type="molecule type" value="Genomic_DNA"/>
</dbReference>
<protein>
    <submittedName>
        <fullName evidence="2">Predicted protein</fullName>
    </submittedName>
</protein>
<dbReference type="AlphaFoldDB" id="D2V0R0"/>
<proteinExistence type="predicted"/>
<dbReference type="OrthoDB" id="10267031at2759"/>
<dbReference type="FunCoup" id="D2V0R0">
    <property type="interactions" value="569"/>
</dbReference>
<dbReference type="KEGG" id="ngr:NAEGRDRAFT_78064"/>
<accession>D2V0R0</accession>
<dbReference type="RefSeq" id="XP_002682304.1">
    <property type="nucleotide sequence ID" value="XM_002682258.1"/>
</dbReference>
<dbReference type="Proteomes" id="UP000006671">
    <property type="component" value="Unassembled WGS sequence"/>
</dbReference>
<evidence type="ECO:0000256" key="1">
    <source>
        <dbReference type="SAM" id="MobiDB-lite"/>
    </source>
</evidence>
<reference evidence="2 3" key="1">
    <citation type="journal article" date="2010" name="Cell">
        <title>The genome of Naegleria gruberi illuminates early eukaryotic versatility.</title>
        <authorList>
            <person name="Fritz-Laylin L.K."/>
            <person name="Prochnik S.E."/>
            <person name="Ginger M.L."/>
            <person name="Dacks J.B."/>
            <person name="Carpenter M.L."/>
            <person name="Field M.C."/>
            <person name="Kuo A."/>
            <person name="Paredez A."/>
            <person name="Chapman J."/>
            <person name="Pham J."/>
            <person name="Shu S."/>
            <person name="Neupane R."/>
            <person name="Cipriano M."/>
            <person name="Mancuso J."/>
            <person name="Tu H."/>
            <person name="Salamov A."/>
            <person name="Lindquist E."/>
            <person name="Shapiro H."/>
            <person name="Lucas S."/>
            <person name="Grigoriev I.V."/>
            <person name="Cande W.Z."/>
            <person name="Fulton C."/>
            <person name="Rokhsar D.S."/>
            <person name="Dawson S.C."/>
        </authorList>
    </citation>
    <scope>NUCLEOTIDE SEQUENCE [LARGE SCALE GENOMIC DNA]</scope>
    <source>
        <strain evidence="2 3">NEG-M</strain>
    </source>
</reference>
<name>D2V0R0_NAEGR</name>
<dbReference type="OMA" id="LIECKMN"/>
<evidence type="ECO:0000313" key="3">
    <source>
        <dbReference type="Proteomes" id="UP000006671"/>
    </source>
</evidence>
<keyword evidence="3" id="KW-1185">Reference proteome</keyword>
<dbReference type="VEuPathDB" id="AmoebaDB:NAEGRDRAFT_78064"/>
<dbReference type="InParanoid" id="D2V0R0"/>